<organism evidence="2">
    <name type="scientific">Griffithsia japonica</name>
    <name type="common">Red alga</name>
    <dbReference type="NCBI Taxonomy" id="83288"/>
    <lineage>
        <taxon>Eukaryota</taxon>
        <taxon>Rhodophyta</taxon>
        <taxon>Florideophyceae</taxon>
        <taxon>Rhodymeniophycidae</taxon>
        <taxon>Ceramiales</taxon>
        <taxon>Ceramiaceae</taxon>
        <taxon>Griffithsia</taxon>
    </lineage>
</organism>
<accession>Q9ZT53</accession>
<reference evidence="2" key="1">
    <citation type="submission" date="1998-07" db="EMBL/GenBank/DDBJ databases">
        <title>Isolation of a cDNA clone GjHS-1 (Griffithsia japonica Haploid Specific-1) from a Red Alga, Griffithsia japonica (Ceramiales, Rhodophyta).</title>
        <authorList>
            <person name="Lee Y.K."/>
            <person name="Hong C.B."/>
            <person name="Lee I.K."/>
        </authorList>
    </citation>
    <scope>NUCLEOTIDE SEQUENCE</scope>
</reference>
<protein>
    <submittedName>
        <fullName evidence="2">Collagen-like</fullName>
    </submittedName>
</protein>
<feature type="region of interest" description="Disordered" evidence="1">
    <location>
        <begin position="1"/>
        <end position="156"/>
    </location>
</feature>
<dbReference type="GO" id="GO:0005615">
    <property type="term" value="C:extracellular space"/>
    <property type="evidence" value="ECO:0007669"/>
    <property type="project" value="TreeGrafter"/>
</dbReference>
<feature type="non-terminal residue" evidence="2">
    <location>
        <position position="1"/>
    </location>
</feature>
<sequence length="337" mass="33743">DDGAAGPKGMKGADGEQGPAGPRGPKGPAGPAGADGEEGPAGPRGKEGAPGEAGPRGPKGADGEDGAEGPLGPAGPKGPRGPPGADGEDGAAGPAGARGPAGPAGAAGEDGERGPRGFPGKDGADGADGEAGPAGPKGPKGDTGPRGPRGFGSTYTTSSKTLRLILKTYSFQQYFSARLLSNVLINYFAVANTNSYCINQLPLVSATRPAQHPHGRLVPTAAGEQTEVYALAGIITLAHDALKNGTRLSLAEARDELGSSRARKRMRDFSILEVTIVPEGLRAGGGTWIQNHEVPWGQYHPWSLRTGGTCLTVCAICTILARETSGTAFSIFAGGTG</sequence>
<name>Q9ZT53_GRIJA</name>
<dbReference type="Pfam" id="PF01391">
    <property type="entry name" value="Collagen"/>
    <property type="match status" value="2"/>
</dbReference>
<evidence type="ECO:0000313" key="2">
    <source>
        <dbReference type="EMBL" id="AAC64934.1"/>
    </source>
</evidence>
<dbReference type="InterPro" id="IPR050149">
    <property type="entry name" value="Collagen_superfamily"/>
</dbReference>
<dbReference type="PANTHER" id="PTHR24023">
    <property type="entry name" value="COLLAGEN ALPHA"/>
    <property type="match status" value="1"/>
</dbReference>
<feature type="compositionally biased region" description="Low complexity" evidence="1">
    <location>
        <begin position="91"/>
        <end position="107"/>
    </location>
</feature>
<feature type="non-terminal residue" evidence="2">
    <location>
        <position position="337"/>
    </location>
</feature>
<evidence type="ECO:0000256" key="1">
    <source>
        <dbReference type="SAM" id="MobiDB-lite"/>
    </source>
</evidence>
<proteinExistence type="evidence at transcript level"/>
<dbReference type="PANTHER" id="PTHR24023:SF1082">
    <property type="entry name" value="COLLAGEN TRIPLE HELIX REPEAT"/>
    <property type="match status" value="1"/>
</dbReference>
<dbReference type="EMBL" id="AF078073">
    <property type="protein sequence ID" value="AAC64934.1"/>
    <property type="molecule type" value="mRNA"/>
</dbReference>
<keyword evidence="2" id="KW-0176">Collagen</keyword>
<dbReference type="AlphaFoldDB" id="Q9ZT53"/>
<dbReference type="GO" id="GO:0031012">
    <property type="term" value="C:extracellular matrix"/>
    <property type="evidence" value="ECO:0007669"/>
    <property type="project" value="TreeGrafter"/>
</dbReference>
<dbReference type="InterPro" id="IPR008160">
    <property type="entry name" value="Collagen"/>
</dbReference>